<evidence type="ECO:0000256" key="5">
    <source>
        <dbReference type="ARBA" id="ARBA00023136"/>
    </source>
</evidence>
<dbReference type="EMBL" id="JADJEV010000003">
    <property type="protein sequence ID" value="MBK6972645.1"/>
    <property type="molecule type" value="Genomic_DNA"/>
</dbReference>
<evidence type="ECO:0000313" key="8">
    <source>
        <dbReference type="Proteomes" id="UP000807785"/>
    </source>
</evidence>
<dbReference type="NCBIfam" id="TIGR02532">
    <property type="entry name" value="IV_pilin_GFxxxE"/>
    <property type="match status" value="1"/>
</dbReference>
<name>A0A9D7DXE1_9PROT</name>
<keyword evidence="3 6" id="KW-0812">Transmembrane</keyword>
<dbReference type="InterPro" id="IPR045584">
    <property type="entry name" value="Pilin-like"/>
</dbReference>
<accession>A0A9D7DXE1</accession>
<protein>
    <submittedName>
        <fullName evidence="7">Type II secretion system protein</fullName>
    </submittedName>
</protein>
<dbReference type="InterPro" id="IPR012902">
    <property type="entry name" value="N_methyl_site"/>
</dbReference>
<keyword evidence="2" id="KW-0488">Methylation</keyword>
<keyword evidence="5 6" id="KW-0472">Membrane</keyword>
<comment type="subcellular location">
    <subcellularLocation>
        <location evidence="1">Membrane</location>
        <topology evidence="1">Single-pass membrane protein</topology>
    </subcellularLocation>
</comment>
<reference evidence="7" key="1">
    <citation type="submission" date="2020-10" db="EMBL/GenBank/DDBJ databases">
        <title>Connecting structure to function with the recovery of over 1000 high-quality activated sludge metagenome-assembled genomes encoding full-length rRNA genes using long-read sequencing.</title>
        <authorList>
            <person name="Singleton C.M."/>
            <person name="Petriglieri F."/>
            <person name="Kristensen J.M."/>
            <person name="Kirkegaard R.H."/>
            <person name="Michaelsen T.Y."/>
            <person name="Andersen M.H."/>
            <person name="Karst S.M."/>
            <person name="Dueholm M.S."/>
            <person name="Nielsen P.H."/>
            <person name="Albertsen M."/>
        </authorList>
    </citation>
    <scope>NUCLEOTIDE SEQUENCE</scope>
    <source>
        <strain evidence="7">Bjer_18-Q3-R1-45_BAT3C.347</strain>
    </source>
</reference>
<proteinExistence type="predicted"/>
<gene>
    <name evidence="7" type="ORF">IPH26_06710</name>
</gene>
<dbReference type="PANTHER" id="PTHR30093">
    <property type="entry name" value="GENERAL SECRETION PATHWAY PROTEIN G"/>
    <property type="match status" value="1"/>
</dbReference>
<dbReference type="PRINTS" id="PR00813">
    <property type="entry name" value="BCTERIALGSPG"/>
</dbReference>
<evidence type="ECO:0000256" key="2">
    <source>
        <dbReference type="ARBA" id="ARBA00022481"/>
    </source>
</evidence>
<evidence type="ECO:0000256" key="4">
    <source>
        <dbReference type="ARBA" id="ARBA00022989"/>
    </source>
</evidence>
<feature type="transmembrane region" description="Helical" evidence="6">
    <location>
        <begin position="12"/>
        <end position="33"/>
    </location>
</feature>
<dbReference type="Pfam" id="PF07963">
    <property type="entry name" value="N_methyl"/>
    <property type="match status" value="1"/>
</dbReference>
<sequence length="186" mass="19302">MTAPRRIQRQDGFTLVELLIVVIILAILAAIVIPQFSSATTDAQEAALDSNLGGLRNAVELYKAQHTTYPGGIATTGGTCAATKGTGAINSAQAFMDHLLMYSDATGNTCSVGDNTFKFGPYLRKGVPTDAITQKGSLVAEIVVTNTGAPIAPAAATGGWAYDTKSGQIVMNSNGTDSKSKTYSTH</sequence>
<dbReference type="PANTHER" id="PTHR30093:SF44">
    <property type="entry name" value="TYPE II SECRETION SYSTEM CORE PROTEIN G"/>
    <property type="match status" value="1"/>
</dbReference>
<dbReference type="InterPro" id="IPR000983">
    <property type="entry name" value="Bac_GSPG_pilin"/>
</dbReference>
<evidence type="ECO:0000313" key="7">
    <source>
        <dbReference type="EMBL" id="MBK6972645.1"/>
    </source>
</evidence>
<dbReference type="GO" id="GO:0016020">
    <property type="term" value="C:membrane"/>
    <property type="evidence" value="ECO:0007669"/>
    <property type="project" value="UniProtKB-SubCell"/>
</dbReference>
<evidence type="ECO:0000256" key="1">
    <source>
        <dbReference type="ARBA" id="ARBA00004167"/>
    </source>
</evidence>
<dbReference type="Gene3D" id="3.30.700.10">
    <property type="entry name" value="Glycoprotein, Type 4 Pilin"/>
    <property type="match status" value="1"/>
</dbReference>
<dbReference type="Proteomes" id="UP000807785">
    <property type="component" value="Unassembled WGS sequence"/>
</dbReference>
<dbReference type="SUPFAM" id="SSF54523">
    <property type="entry name" value="Pili subunits"/>
    <property type="match status" value="1"/>
</dbReference>
<dbReference type="GO" id="GO:0015627">
    <property type="term" value="C:type II protein secretion system complex"/>
    <property type="evidence" value="ECO:0007669"/>
    <property type="project" value="InterPro"/>
</dbReference>
<evidence type="ECO:0000256" key="3">
    <source>
        <dbReference type="ARBA" id="ARBA00022692"/>
    </source>
</evidence>
<keyword evidence="4 6" id="KW-1133">Transmembrane helix</keyword>
<organism evidence="7 8">
    <name type="scientific">Candidatus Methylophosphatis roskildensis</name>
    <dbReference type="NCBI Taxonomy" id="2899263"/>
    <lineage>
        <taxon>Bacteria</taxon>
        <taxon>Pseudomonadati</taxon>
        <taxon>Pseudomonadota</taxon>
        <taxon>Betaproteobacteria</taxon>
        <taxon>Nitrosomonadales</taxon>
        <taxon>Sterolibacteriaceae</taxon>
        <taxon>Candidatus Methylophosphatis</taxon>
    </lineage>
</organism>
<comment type="caution">
    <text evidence="7">The sequence shown here is derived from an EMBL/GenBank/DDBJ whole genome shotgun (WGS) entry which is preliminary data.</text>
</comment>
<dbReference type="GO" id="GO:0015628">
    <property type="term" value="P:protein secretion by the type II secretion system"/>
    <property type="evidence" value="ECO:0007669"/>
    <property type="project" value="InterPro"/>
</dbReference>
<evidence type="ECO:0000256" key="6">
    <source>
        <dbReference type="SAM" id="Phobius"/>
    </source>
</evidence>
<dbReference type="AlphaFoldDB" id="A0A9D7DXE1"/>